<reference evidence="1 2" key="1">
    <citation type="submission" date="2019-07" db="EMBL/GenBank/DDBJ databases">
        <title>WGS assembly of Gossypium tomentosum.</title>
        <authorList>
            <person name="Chen Z.J."/>
            <person name="Sreedasyam A."/>
            <person name="Ando A."/>
            <person name="Song Q."/>
            <person name="De L."/>
            <person name="Hulse-Kemp A."/>
            <person name="Ding M."/>
            <person name="Ye W."/>
            <person name="Kirkbride R."/>
            <person name="Jenkins J."/>
            <person name="Plott C."/>
            <person name="Lovell J."/>
            <person name="Lin Y.-M."/>
            <person name="Vaughn R."/>
            <person name="Liu B."/>
            <person name="Li W."/>
            <person name="Simpson S."/>
            <person name="Scheffler B."/>
            <person name="Saski C."/>
            <person name="Grover C."/>
            <person name="Hu G."/>
            <person name="Conover J."/>
            <person name="Carlson J."/>
            <person name="Shu S."/>
            <person name="Boston L."/>
            <person name="Williams M."/>
            <person name="Peterson D."/>
            <person name="Mcgee K."/>
            <person name="Jones D."/>
            <person name="Wendel J."/>
            <person name="Stelly D."/>
            <person name="Grimwood J."/>
            <person name="Schmutz J."/>
        </authorList>
    </citation>
    <scope>NUCLEOTIDE SEQUENCE [LARGE SCALE GENOMIC DNA]</scope>
    <source>
        <strain evidence="1">7179.01</strain>
    </source>
</reference>
<name>A0A5D2Q8R9_GOSTO</name>
<dbReference type="Proteomes" id="UP000322667">
    <property type="component" value="Chromosome A06"/>
</dbReference>
<keyword evidence="2" id="KW-1185">Reference proteome</keyword>
<gene>
    <name evidence="1" type="ORF">ES332_A06G200400v1</name>
</gene>
<dbReference type="AlphaFoldDB" id="A0A5D2Q8R9"/>
<organism evidence="1 2">
    <name type="scientific">Gossypium tomentosum</name>
    <name type="common">Hawaiian cotton</name>
    <name type="synonym">Gossypium sandvicense</name>
    <dbReference type="NCBI Taxonomy" id="34277"/>
    <lineage>
        <taxon>Eukaryota</taxon>
        <taxon>Viridiplantae</taxon>
        <taxon>Streptophyta</taxon>
        <taxon>Embryophyta</taxon>
        <taxon>Tracheophyta</taxon>
        <taxon>Spermatophyta</taxon>
        <taxon>Magnoliopsida</taxon>
        <taxon>eudicotyledons</taxon>
        <taxon>Gunneridae</taxon>
        <taxon>Pentapetalae</taxon>
        <taxon>rosids</taxon>
        <taxon>malvids</taxon>
        <taxon>Malvales</taxon>
        <taxon>Malvaceae</taxon>
        <taxon>Malvoideae</taxon>
        <taxon>Gossypium</taxon>
    </lineage>
</organism>
<sequence length="141" mass="16086">MQLVQNSWAKCLKNFFFKLISAPFFFKNNQRAFCSLPYPFYFLCLANSRASSVSRAPPRIVAHGSGMMRRKGVPWPDMHAGERGFRRRKGAMRCVEEATVRGVVVEAACAKRPMVEAVAEEGERLEAWGLLKIFKISWVRV</sequence>
<proteinExistence type="predicted"/>
<evidence type="ECO:0000313" key="1">
    <source>
        <dbReference type="EMBL" id="TYI23945.1"/>
    </source>
</evidence>
<evidence type="ECO:0000313" key="2">
    <source>
        <dbReference type="Proteomes" id="UP000322667"/>
    </source>
</evidence>
<dbReference type="EMBL" id="CM017615">
    <property type="protein sequence ID" value="TYI23945.1"/>
    <property type="molecule type" value="Genomic_DNA"/>
</dbReference>
<protein>
    <submittedName>
        <fullName evidence="1">Uncharacterized protein</fullName>
    </submittedName>
</protein>
<accession>A0A5D2Q8R9</accession>